<comment type="subunit">
    <text evidence="3">UreD, UreF and UreG form a complex that acts as a GTP-hydrolysis-dependent molecular chaperone, activating the urease apoprotein by helping to assemble the nickel containing metallocenter of UreC. The UreE protein probably delivers the nickel.</text>
</comment>
<comment type="subcellular location">
    <subcellularLocation>
        <location evidence="3">Cytoplasm</location>
    </subcellularLocation>
</comment>
<name>A0A172UKH8_9MYCO</name>
<dbReference type="InterPro" id="IPR038277">
    <property type="entry name" value="UreF_sf"/>
</dbReference>
<gene>
    <name evidence="3" type="primary">ureF</name>
    <name evidence="4" type="ORF">A7U43_07895</name>
</gene>
<evidence type="ECO:0000313" key="4">
    <source>
        <dbReference type="EMBL" id="ANE79254.1"/>
    </source>
</evidence>
<dbReference type="KEGG" id="madi:A7U43_07895"/>
<organism evidence="4 5">
    <name type="scientific">Mycobacterium adipatum</name>
    <dbReference type="NCBI Taxonomy" id="1682113"/>
    <lineage>
        <taxon>Bacteria</taxon>
        <taxon>Bacillati</taxon>
        <taxon>Actinomycetota</taxon>
        <taxon>Actinomycetes</taxon>
        <taxon>Mycobacteriales</taxon>
        <taxon>Mycobacteriaceae</taxon>
        <taxon>Mycobacterium</taxon>
    </lineage>
</organism>
<dbReference type="RefSeq" id="WP_067993192.1">
    <property type="nucleotide sequence ID" value="NZ_CP015596.1"/>
</dbReference>
<proteinExistence type="inferred from homology"/>
<evidence type="ECO:0000313" key="5">
    <source>
        <dbReference type="Proteomes" id="UP000077143"/>
    </source>
</evidence>
<evidence type="ECO:0000256" key="1">
    <source>
        <dbReference type="ARBA" id="ARBA00022988"/>
    </source>
</evidence>
<comment type="similarity">
    <text evidence="3">Belongs to the UreF family.</text>
</comment>
<dbReference type="OrthoDB" id="9798772at2"/>
<accession>A0A172UKH8</accession>
<dbReference type="GO" id="GO:0016151">
    <property type="term" value="F:nickel cation binding"/>
    <property type="evidence" value="ECO:0007669"/>
    <property type="project" value="UniProtKB-UniRule"/>
</dbReference>
<dbReference type="GO" id="GO:0005737">
    <property type="term" value="C:cytoplasm"/>
    <property type="evidence" value="ECO:0007669"/>
    <property type="project" value="UniProtKB-SubCell"/>
</dbReference>
<dbReference type="PANTHER" id="PTHR33620">
    <property type="entry name" value="UREASE ACCESSORY PROTEIN F"/>
    <property type="match status" value="1"/>
</dbReference>
<dbReference type="PANTHER" id="PTHR33620:SF1">
    <property type="entry name" value="UREASE ACCESSORY PROTEIN F"/>
    <property type="match status" value="1"/>
</dbReference>
<dbReference type="InterPro" id="IPR002639">
    <property type="entry name" value="UreF"/>
</dbReference>
<protein>
    <recommendedName>
        <fullName evidence="3">Urease accessory protein UreF</fullName>
    </recommendedName>
</protein>
<keyword evidence="3" id="KW-0963">Cytoplasm</keyword>
<evidence type="ECO:0000256" key="3">
    <source>
        <dbReference type="HAMAP-Rule" id="MF_01385"/>
    </source>
</evidence>
<keyword evidence="1 3" id="KW-0996">Nickel insertion</keyword>
<dbReference type="STRING" id="1682113.A7U43_07895"/>
<keyword evidence="2 3" id="KW-0143">Chaperone</keyword>
<reference evidence="4 5" key="1">
    <citation type="submission" date="2016-05" db="EMBL/GenBank/DDBJ databases">
        <title>Complete genome sequence of a phthalic acid esters degrading Mycobacterium sp. YC-RL4.</title>
        <authorList>
            <person name="Ren L."/>
            <person name="Fan S."/>
            <person name="Ruth N."/>
            <person name="Jia Y."/>
            <person name="Wang J."/>
            <person name="Qiao C."/>
        </authorList>
    </citation>
    <scope>NUCLEOTIDE SEQUENCE [LARGE SCALE GENOMIC DNA]</scope>
    <source>
        <strain evidence="4 5">YC-RL4</strain>
    </source>
</reference>
<dbReference type="EMBL" id="CP015596">
    <property type="protein sequence ID" value="ANE79254.1"/>
    <property type="molecule type" value="Genomic_DNA"/>
</dbReference>
<dbReference type="PIRSF" id="PIRSF009467">
    <property type="entry name" value="Ureas_acces_UreF"/>
    <property type="match status" value="1"/>
</dbReference>
<dbReference type="Gene3D" id="1.10.4190.10">
    <property type="entry name" value="Urease accessory protein UreF"/>
    <property type="match status" value="1"/>
</dbReference>
<dbReference type="AlphaFoldDB" id="A0A172UKH8"/>
<keyword evidence="5" id="KW-1185">Reference proteome</keyword>
<dbReference type="Proteomes" id="UP000077143">
    <property type="component" value="Chromosome"/>
</dbReference>
<comment type="function">
    <text evidence="3">Required for maturation of urease via the functional incorporation of the urease nickel metallocenter.</text>
</comment>
<dbReference type="HAMAP" id="MF_01385">
    <property type="entry name" value="UreF"/>
    <property type="match status" value="1"/>
</dbReference>
<sequence>MPAITTDPVTAIALWLQLHDSAFPAGRMVHSHGLEEWLALRPDAGADAIEVAVCGYLTHGYATLDGTVTAAAWRDWQSAQRLTELDTLIASHKLFDNARTASVSAGRQLTATACDIGIAEQHPYLRAVLAGSTPGHAAVVDGVVQAHLGVTEQLAVLGSLRSLMASMLSAAVRLGRLGPLQSQRIQLRNAASMTRVAASACERPLSELSSLSPALEISGMRHEQRTSRLFAT</sequence>
<evidence type="ECO:0000256" key="2">
    <source>
        <dbReference type="ARBA" id="ARBA00023186"/>
    </source>
</evidence>
<dbReference type="Pfam" id="PF01730">
    <property type="entry name" value="UreF"/>
    <property type="match status" value="1"/>
</dbReference>